<evidence type="ECO:0000313" key="5">
    <source>
        <dbReference type="Proteomes" id="UP001597508"/>
    </source>
</evidence>
<dbReference type="PANTHER" id="PTHR34220:SF7">
    <property type="entry name" value="SENSOR HISTIDINE KINASE YPDA"/>
    <property type="match status" value="1"/>
</dbReference>
<keyword evidence="1" id="KW-1133">Transmembrane helix</keyword>
<comment type="caution">
    <text evidence="4">The sequence shown here is derived from an EMBL/GenBank/DDBJ whole genome shotgun (WGS) entry which is preliminary data.</text>
</comment>
<feature type="domain" description="Signal transduction histidine kinase internal region" evidence="2">
    <location>
        <begin position="754"/>
        <end position="833"/>
    </location>
</feature>
<dbReference type="Pfam" id="PF07495">
    <property type="entry name" value="Y_Y_Y"/>
    <property type="match status" value="1"/>
</dbReference>
<dbReference type="GO" id="GO:0016301">
    <property type="term" value="F:kinase activity"/>
    <property type="evidence" value="ECO:0007669"/>
    <property type="project" value="UniProtKB-KW"/>
</dbReference>
<dbReference type="InterPro" id="IPR013783">
    <property type="entry name" value="Ig-like_fold"/>
</dbReference>
<keyword evidence="1" id="KW-0812">Transmembrane</keyword>
<dbReference type="Gene3D" id="2.60.40.10">
    <property type="entry name" value="Immunoglobulins"/>
    <property type="match status" value="1"/>
</dbReference>
<keyword evidence="4" id="KW-0808">Transferase</keyword>
<dbReference type="InterPro" id="IPR011123">
    <property type="entry name" value="Y_Y_Y"/>
</dbReference>
<dbReference type="InterPro" id="IPR010559">
    <property type="entry name" value="Sig_transdc_His_kin_internal"/>
</dbReference>
<proteinExistence type="predicted"/>
<name>A0ABW5LVP9_9FLAO</name>
<dbReference type="Gene3D" id="3.30.565.10">
    <property type="entry name" value="Histidine kinase-like ATPase, C-terminal domain"/>
    <property type="match status" value="1"/>
</dbReference>
<reference evidence="5" key="1">
    <citation type="journal article" date="2019" name="Int. J. Syst. Evol. Microbiol.">
        <title>The Global Catalogue of Microorganisms (GCM) 10K type strain sequencing project: providing services to taxonomists for standard genome sequencing and annotation.</title>
        <authorList>
            <consortium name="The Broad Institute Genomics Platform"/>
            <consortium name="The Broad Institute Genome Sequencing Center for Infectious Disease"/>
            <person name="Wu L."/>
            <person name="Ma J."/>
        </authorList>
    </citation>
    <scope>NUCLEOTIDE SEQUENCE [LARGE SCALE GENOMIC DNA]</scope>
    <source>
        <strain evidence="5">KCTC 52127</strain>
    </source>
</reference>
<dbReference type="InterPro" id="IPR011044">
    <property type="entry name" value="Quino_amine_DH_bsu"/>
</dbReference>
<dbReference type="RefSeq" id="WP_379666123.1">
    <property type="nucleotide sequence ID" value="NZ_JBHULH010000004.1"/>
</dbReference>
<evidence type="ECO:0000313" key="4">
    <source>
        <dbReference type="EMBL" id="MFD2567412.1"/>
    </source>
</evidence>
<dbReference type="Pfam" id="PF06580">
    <property type="entry name" value="His_kinase"/>
    <property type="match status" value="1"/>
</dbReference>
<organism evidence="4 5">
    <name type="scientific">Pseudotenacibaculum haliotis</name>
    <dbReference type="NCBI Taxonomy" id="1862138"/>
    <lineage>
        <taxon>Bacteria</taxon>
        <taxon>Pseudomonadati</taxon>
        <taxon>Bacteroidota</taxon>
        <taxon>Flavobacteriia</taxon>
        <taxon>Flavobacteriales</taxon>
        <taxon>Flavobacteriaceae</taxon>
        <taxon>Pseudotenacibaculum</taxon>
    </lineage>
</organism>
<gene>
    <name evidence="4" type="ORF">ACFSRZ_08510</name>
</gene>
<evidence type="ECO:0000259" key="3">
    <source>
        <dbReference type="Pfam" id="PF07495"/>
    </source>
</evidence>
<dbReference type="SUPFAM" id="SSF55874">
    <property type="entry name" value="ATPase domain of HSP90 chaperone/DNA topoisomerase II/histidine kinase"/>
    <property type="match status" value="1"/>
</dbReference>
<dbReference type="Proteomes" id="UP001597508">
    <property type="component" value="Unassembled WGS sequence"/>
</dbReference>
<protein>
    <submittedName>
        <fullName evidence="4">Histidine kinase</fullName>
    </submittedName>
</protein>
<keyword evidence="4" id="KW-0418">Kinase</keyword>
<feature type="transmembrane region" description="Helical" evidence="1">
    <location>
        <begin position="712"/>
        <end position="730"/>
    </location>
</feature>
<keyword evidence="5" id="KW-1185">Reference proteome</keyword>
<evidence type="ECO:0000256" key="1">
    <source>
        <dbReference type="SAM" id="Phobius"/>
    </source>
</evidence>
<sequence length="961" mass="112319">MHLSEKDGLPDIEFYNILEDSEGFIWLAADKGFFRYDGKEFKEFSHPLKRGRSVFNLQKDDKGRVWCNNISGQFFFAEKDSLHLFVDLMGKVDHDLLPEFIVSDNTLKVSTDVGLYFIDEKATVVRRKIKQQVKIRSTDILQKKEKLYFLYDSLTIFKGNRLQKEISLNGDYRYRRLFSINNRVYVCVSKNKANDNYEVPFSSKLLRVDGKINSYNYLPSDLKKKTIIEIVEIDNRVWFCTNSGLFIYRLENDTLVLEHKLFEDEYVTKVIRDKDNTYWITTLNNGIFIVPNIQVKKQDQPIKNQKVSSILTYKDRLLYGTYEGQIVFKNLINGDTSIVDLKEITGGIIALKLDSDNQQIYVDGMDKAFMWDIKSGNLNHVLHIKGYKWVNFLKNYKALISDYTGLYMKSMKYNDQASQKNVFPKKRYLQNKIEYITEKTLEHKRSYGSFYSSDGVIYALRSNSMGYYDRNSVFQEIKYKNKSLEVVDFAETDDGVIWLATHDKGVKGIKNYEVTYNYDTSNGILSNRASKILADGNDLWIVSGNELSFIDRNKNKISSFSLKDELGIQKIRELHIWKGMLYILGNNGEVISLSKGVLNQEVVSPEVYFSEVKIQGKKRTLDERYSLTYDENSLEINFNTNFFNSEENIKYYYRLKGLEKDWEINTTGNVRYPSLPYGDFTFQVRAINKKANSFGNVKEIDFYIDKPFWRTWWFTLSVASMIAFFFGLRLRALKKRQLVLIDKERLDKELIMSQLENLRSQMNPHFIFNALNSIQGYIVTNKKKDASIYLAEFSELIRMYLDFSKREEVSLGEELKALEIYVKLENVRFDNSLNYEIEHNCTDLNSIHIPSLFIQPYIENAIKHGLVQKEGLKKLLISFDFDLESKVLFCTIEDNGIGRENAMKLKKKKDRYHTSHAMTANTDRVDLLNRERERKISVSITDLKGDDHSPKGTRIVIQIPQ</sequence>
<accession>A0ABW5LVP9</accession>
<evidence type="ECO:0000259" key="2">
    <source>
        <dbReference type="Pfam" id="PF06580"/>
    </source>
</evidence>
<dbReference type="Gene3D" id="2.130.10.10">
    <property type="entry name" value="YVTN repeat-like/Quinoprotein amine dehydrogenase"/>
    <property type="match status" value="2"/>
</dbReference>
<feature type="domain" description="Two component regulator three Y" evidence="3">
    <location>
        <begin position="643"/>
        <end position="704"/>
    </location>
</feature>
<dbReference type="EMBL" id="JBHULH010000004">
    <property type="protein sequence ID" value="MFD2567412.1"/>
    <property type="molecule type" value="Genomic_DNA"/>
</dbReference>
<dbReference type="SUPFAM" id="SSF63829">
    <property type="entry name" value="Calcium-dependent phosphotriesterase"/>
    <property type="match status" value="1"/>
</dbReference>
<dbReference type="InterPro" id="IPR050640">
    <property type="entry name" value="Bact_2-comp_sensor_kinase"/>
</dbReference>
<dbReference type="PANTHER" id="PTHR34220">
    <property type="entry name" value="SENSOR HISTIDINE KINASE YPDA"/>
    <property type="match status" value="1"/>
</dbReference>
<dbReference type="InterPro" id="IPR036890">
    <property type="entry name" value="HATPase_C_sf"/>
</dbReference>
<dbReference type="InterPro" id="IPR015943">
    <property type="entry name" value="WD40/YVTN_repeat-like_dom_sf"/>
</dbReference>
<dbReference type="SUPFAM" id="SSF50969">
    <property type="entry name" value="YVTN repeat-like/Quinoprotein amine dehydrogenase"/>
    <property type="match status" value="1"/>
</dbReference>
<keyword evidence="1" id="KW-0472">Membrane</keyword>